<accession>A0ACB8DA50</accession>
<comment type="caution">
    <text evidence="1">The sequence shown here is derived from an EMBL/GenBank/DDBJ whole genome shotgun (WGS) entry which is preliminary data.</text>
</comment>
<dbReference type="Proteomes" id="UP000821865">
    <property type="component" value="Chromosome 2"/>
</dbReference>
<protein>
    <submittedName>
        <fullName evidence="1">Uncharacterized protein</fullName>
    </submittedName>
</protein>
<reference evidence="1" key="1">
    <citation type="submission" date="2020-05" db="EMBL/GenBank/DDBJ databases">
        <title>Large-scale comparative analyses of tick genomes elucidate their genetic diversity and vector capacities.</title>
        <authorList>
            <person name="Jia N."/>
            <person name="Wang J."/>
            <person name="Shi W."/>
            <person name="Du L."/>
            <person name="Sun Y."/>
            <person name="Zhan W."/>
            <person name="Jiang J."/>
            <person name="Wang Q."/>
            <person name="Zhang B."/>
            <person name="Ji P."/>
            <person name="Sakyi L.B."/>
            <person name="Cui X."/>
            <person name="Yuan T."/>
            <person name="Jiang B."/>
            <person name="Yang W."/>
            <person name="Lam T.T.-Y."/>
            <person name="Chang Q."/>
            <person name="Ding S."/>
            <person name="Wang X."/>
            <person name="Zhu J."/>
            <person name="Ruan X."/>
            <person name="Zhao L."/>
            <person name="Wei J."/>
            <person name="Que T."/>
            <person name="Du C."/>
            <person name="Cheng J."/>
            <person name="Dai P."/>
            <person name="Han X."/>
            <person name="Huang E."/>
            <person name="Gao Y."/>
            <person name="Liu J."/>
            <person name="Shao H."/>
            <person name="Ye R."/>
            <person name="Li L."/>
            <person name="Wei W."/>
            <person name="Wang X."/>
            <person name="Wang C."/>
            <person name="Yang T."/>
            <person name="Huo Q."/>
            <person name="Li W."/>
            <person name="Guo W."/>
            <person name="Chen H."/>
            <person name="Zhou L."/>
            <person name="Ni X."/>
            <person name="Tian J."/>
            <person name="Zhou Y."/>
            <person name="Sheng Y."/>
            <person name="Liu T."/>
            <person name="Pan Y."/>
            <person name="Xia L."/>
            <person name="Li J."/>
            <person name="Zhao F."/>
            <person name="Cao W."/>
        </authorList>
    </citation>
    <scope>NUCLEOTIDE SEQUENCE</scope>
    <source>
        <strain evidence="1">Dsil-2018</strain>
    </source>
</reference>
<gene>
    <name evidence="1" type="ORF">HPB49_001458</name>
</gene>
<organism evidence="1 2">
    <name type="scientific">Dermacentor silvarum</name>
    <name type="common">Tick</name>
    <dbReference type="NCBI Taxonomy" id="543639"/>
    <lineage>
        <taxon>Eukaryota</taxon>
        <taxon>Metazoa</taxon>
        <taxon>Ecdysozoa</taxon>
        <taxon>Arthropoda</taxon>
        <taxon>Chelicerata</taxon>
        <taxon>Arachnida</taxon>
        <taxon>Acari</taxon>
        <taxon>Parasitiformes</taxon>
        <taxon>Ixodida</taxon>
        <taxon>Ixodoidea</taxon>
        <taxon>Ixodidae</taxon>
        <taxon>Rhipicephalinae</taxon>
        <taxon>Dermacentor</taxon>
    </lineage>
</organism>
<proteinExistence type="predicted"/>
<evidence type="ECO:0000313" key="2">
    <source>
        <dbReference type="Proteomes" id="UP000821865"/>
    </source>
</evidence>
<evidence type="ECO:0000313" key="1">
    <source>
        <dbReference type="EMBL" id="KAH7964801.1"/>
    </source>
</evidence>
<sequence>MGSELERHSSPEMATVGSRSRAEAVVQTDLSMDRMKAAPGRLRAFRKDRSSVVQVGRATSWPRSVTCSVPQGSVLSPFLFNLALAPISECVLSSGNLLVRAAVYADDVALFVRGPPATMAQMRLQIQAAANAVGDFLRAIGLRLSAAKSEAIMVHPRTAARRHTACVVVRRCPPSLAADGALPRAHHGPSPDMAPRRETASRCHTPS</sequence>
<name>A0ACB8DA50_DERSI</name>
<keyword evidence="2" id="KW-1185">Reference proteome</keyword>
<dbReference type="EMBL" id="CM023471">
    <property type="protein sequence ID" value="KAH7964801.1"/>
    <property type="molecule type" value="Genomic_DNA"/>
</dbReference>